<keyword evidence="2" id="KW-0444">Lipid biosynthesis</keyword>
<keyword evidence="7" id="KW-0472">Membrane</keyword>
<evidence type="ECO:0000256" key="7">
    <source>
        <dbReference type="ARBA" id="ARBA00023136"/>
    </source>
</evidence>
<dbReference type="GO" id="GO:0043337">
    <property type="term" value="F:cardiolipin synthase (CMP-forming)"/>
    <property type="evidence" value="ECO:0007669"/>
    <property type="project" value="TreeGrafter"/>
</dbReference>
<dbReference type="Gene3D" id="1.20.120.1760">
    <property type="match status" value="1"/>
</dbReference>
<evidence type="ECO:0000256" key="2">
    <source>
        <dbReference type="ARBA" id="ARBA00022516"/>
    </source>
</evidence>
<dbReference type="GO" id="GO:0005739">
    <property type="term" value="C:mitochondrion"/>
    <property type="evidence" value="ECO:0007669"/>
    <property type="project" value="TreeGrafter"/>
</dbReference>
<keyword evidence="3 10" id="KW-0808">Transferase</keyword>
<evidence type="ECO:0000256" key="10">
    <source>
        <dbReference type="RuleBase" id="RU003750"/>
    </source>
</evidence>
<dbReference type="AlphaFoldDB" id="A0A1B7N5Q3"/>
<dbReference type="GO" id="GO:0032049">
    <property type="term" value="P:cardiolipin biosynthetic process"/>
    <property type="evidence" value="ECO:0007669"/>
    <property type="project" value="TreeGrafter"/>
</dbReference>
<keyword evidence="5" id="KW-1133">Transmembrane helix</keyword>
<comment type="similarity">
    <text evidence="10">Belongs to the CDP-alcohol phosphatidyltransferase class-I family.</text>
</comment>
<evidence type="ECO:0000256" key="5">
    <source>
        <dbReference type="ARBA" id="ARBA00022989"/>
    </source>
</evidence>
<dbReference type="Proteomes" id="UP000092154">
    <property type="component" value="Unassembled WGS sequence"/>
</dbReference>
<keyword evidence="9" id="KW-1208">Phospholipid metabolism</keyword>
<dbReference type="STRING" id="1314800.A0A1B7N5Q3"/>
<evidence type="ECO:0000256" key="4">
    <source>
        <dbReference type="ARBA" id="ARBA00022692"/>
    </source>
</evidence>
<dbReference type="EMBL" id="KV448222">
    <property type="protein sequence ID" value="OAX40163.1"/>
    <property type="molecule type" value="Genomic_DNA"/>
</dbReference>
<dbReference type="InterPro" id="IPR048254">
    <property type="entry name" value="CDP_ALCOHOL_P_TRANSF_CS"/>
</dbReference>
<evidence type="ECO:0000256" key="9">
    <source>
        <dbReference type="ARBA" id="ARBA00023264"/>
    </source>
</evidence>
<proteinExistence type="inferred from homology"/>
<comment type="subcellular location">
    <subcellularLocation>
        <location evidence="1">Membrane</location>
        <topology evidence="1">Multi-pass membrane protein</topology>
    </subcellularLocation>
</comment>
<keyword evidence="8" id="KW-0594">Phospholipid biosynthesis</keyword>
<name>A0A1B7N5Q3_9AGAM</name>
<dbReference type="GO" id="GO:0016020">
    <property type="term" value="C:membrane"/>
    <property type="evidence" value="ECO:0007669"/>
    <property type="project" value="UniProtKB-SubCell"/>
</dbReference>
<dbReference type="PANTHER" id="PTHR14269:SF60">
    <property type="entry name" value="CARDIOLIPIN SYNTHASE (CMP-FORMING)"/>
    <property type="match status" value="1"/>
</dbReference>
<dbReference type="PANTHER" id="PTHR14269">
    <property type="entry name" value="CDP-DIACYLGLYCEROL--GLYCEROL-3-PHOSPHATE 3-PHOSPHATIDYLTRANSFERASE-RELATED"/>
    <property type="match status" value="1"/>
</dbReference>
<organism evidence="11 12">
    <name type="scientific">Rhizopogon vinicolor AM-OR11-026</name>
    <dbReference type="NCBI Taxonomy" id="1314800"/>
    <lineage>
        <taxon>Eukaryota</taxon>
        <taxon>Fungi</taxon>
        <taxon>Dikarya</taxon>
        <taxon>Basidiomycota</taxon>
        <taxon>Agaricomycotina</taxon>
        <taxon>Agaricomycetes</taxon>
        <taxon>Agaricomycetidae</taxon>
        <taxon>Boletales</taxon>
        <taxon>Suillineae</taxon>
        <taxon>Rhizopogonaceae</taxon>
        <taxon>Rhizopogon</taxon>
    </lineage>
</organism>
<dbReference type="InterPro" id="IPR000462">
    <property type="entry name" value="CDP-OH_P_trans"/>
</dbReference>
<dbReference type="InterPro" id="IPR043130">
    <property type="entry name" value="CDP-OH_PTrfase_TM_dom"/>
</dbReference>
<accession>A0A1B7N5Q3</accession>
<dbReference type="InParanoid" id="A0A1B7N5Q3"/>
<evidence type="ECO:0000313" key="12">
    <source>
        <dbReference type="Proteomes" id="UP000092154"/>
    </source>
</evidence>
<dbReference type="OrthoDB" id="10020554at2759"/>
<keyword evidence="4" id="KW-0812">Transmembrane</keyword>
<dbReference type="PROSITE" id="PS00379">
    <property type="entry name" value="CDP_ALCOHOL_P_TRANSF"/>
    <property type="match status" value="1"/>
</dbReference>
<gene>
    <name evidence="11" type="ORF">K503DRAFT_21913</name>
</gene>
<dbReference type="Pfam" id="PF01066">
    <property type="entry name" value="CDP-OH_P_transf"/>
    <property type="match status" value="1"/>
</dbReference>
<evidence type="ECO:0000256" key="6">
    <source>
        <dbReference type="ARBA" id="ARBA00023098"/>
    </source>
</evidence>
<sequence length="281" mass="31251">MSSTLPRYFLTSPRCGFAFASFRSVRPPSLRATSYQLKAQHNDVFTTVTRTFTNCRVRRSDKKVDDSRSSTTTSLVRENIYTIPNLLTVSRILACPVLGWSILHDDFFLATGLLVYAGLSDLADGYLARRFNMHSVLGSILDPAADKTLMTTLTVTLAMKGLLPVSLASIIIGRDVLLSLSAFYIRYTSLPAPKTFARYWDFSIPSAEVRPTAISKYNTFAQLALMCATTVTPILPAHYNLFLPEMQILVAVTTVWSGLSYVFSKDAVRIVSETRRRPPSP</sequence>
<evidence type="ECO:0000256" key="8">
    <source>
        <dbReference type="ARBA" id="ARBA00023209"/>
    </source>
</evidence>
<evidence type="ECO:0000313" key="11">
    <source>
        <dbReference type="EMBL" id="OAX40163.1"/>
    </source>
</evidence>
<evidence type="ECO:0000256" key="3">
    <source>
        <dbReference type="ARBA" id="ARBA00022679"/>
    </source>
</evidence>
<evidence type="ECO:0008006" key="13">
    <source>
        <dbReference type="Google" id="ProtNLM"/>
    </source>
</evidence>
<keyword evidence="12" id="KW-1185">Reference proteome</keyword>
<evidence type="ECO:0000256" key="1">
    <source>
        <dbReference type="ARBA" id="ARBA00004141"/>
    </source>
</evidence>
<reference evidence="11 12" key="1">
    <citation type="submission" date="2016-06" db="EMBL/GenBank/DDBJ databases">
        <title>Comparative genomics of the ectomycorrhizal sister species Rhizopogon vinicolor and Rhizopogon vesiculosus (Basidiomycota: Boletales) reveals a divergence of the mating type B locus.</title>
        <authorList>
            <consortium name="DOE Joint Genome Institute"/>
            <person name="Mujic A.B."/>
            <person name="Kuo A."/>
            <person name="Tritt A."/>
            <person name="Lipzen A."/>
            <person name="Chen C."/>
            <person name="Johnson J."/>
            <person name="Sharma A."/>
            <person name="Barry K."/>
            <person name="Grigoriev I.V."/>
            <person name="Spatafora J.W."/>
        </authorList>
    </citation>
    <scope>NUCLEOTIDE SEQUENCE [LARGE SCALE GENOMIC DNA]</scope>
    <source>
        <strain evidence="11 12">AM-OR11-026</strain>
    </source>
</reference>
<dbReference type="InterPro" id="IPR050324">
    <property type="entry name" value="CDP-alcohol_PTase-I"/>
</dbReference>
<protein>
    <recommendedName>
        <fullName evidence="13">CDP-alcohol phosphatidyltransferase</fullName>
    </recommendedName>
</protein>
<keyword evidence="6" id="KW-0443">Lipid metabolism</keyword>